<comment type="catalytic activity">
    <reaction evidence="1">
        <text>(2R)-3-phosphoglycerate + ATP = (2R)-3-phospho-glyceroyl phosphate + ADP</text>
        <dbReference type="Rhea" id="RHEA:14801"/>
        <dbReference type="ChEBI" id="CHEBI:30616"/>
        <dbReference type="ChEBI" id="CHEBI:57604"/>
        <dbReference type="ChEBI" id="CHEBI:58272"/>
        <dbReference type="ChEBI" id="CHEBI:456216"/>
        <dbReference type="EC" id="2.7.2.3"/>
    </reaction>
</comment>
<dbReference type="FunFam" id="3.40.50.1260:FF:000006">
    <property type="entry name" value="Phosphoglycerate kinase"/>
    <property type="match status" value="1"/>
</dbReference>
<proteinExistence type="inferred from homology"/>
<evidence type="ECO:0000256" key="4">
    <source>
        <dbReference type="ARBA" id="ARBA00013061"/>
    </source>
</evidence>
<dbReference type="InterPro" id="IPR036043">
    <property type="entry name" value="Phosphoglycerate_kinase_sf"/>
</dbReference>
<reference evidence="9" key="1">
    <citation type="journal article" date="2015" name="Proc. Natl. Acad. Sci. U.S.A.">
        <title>Networks of energetic and metabolic interactions define dynamics in microbial communities.</title>
        <authorList>
            <person name="Embree M."/>
            <person name="Liu J.K."/>
            <person name="Al-Bassam M.M."/>
            <person name="Zengler K."/>
        </authorList>
    </citation>
    <scope>NUCLEOTIDE SEQUENCE</scope>
</reference>
<dbReference type="PANTHER" id="PTHR11406:SF23">
    <property type="entry name" value="PHOSPHOGLYCERATE KINASE 1, CHLOROPLASTIC-RELATED"/>
    <property type="match status" value="1"/>
</dbReference>
<dbReference type="GO" id="GO:0005829">
    <property type="term" value="C:cytosol"/>
    <property type="evidence" value="ECO:0007669"/>
    <property type="project" value="TreeGrafter"/>
</dbReference>
<evidence type="ECO:0000256" key="2">
    <source>
        <dbReference type="ARBA" id="ARBA00008982"/>
    </source>
</evidence>
<keyword evidence="7 9" id="KW-0418">Kinase</keyword>
<dbReference type="SUPFAM" id="SSF53748">
    <property type="entry name" value="Phosphoglycerate kinase"/>
    <property type="match status" value="1"/>
</dbReference>
<dbReference type="PRINTS" id="PR00477">
    <property type="entry name" value="PHGLYCKINASE"/>
</dbReference>
<comment type="caution">
    <text evidence="9">The sequence shown here is derived from an EMBL/GenBank/DDBJ whole genome shotgun (WGS) entry which is preliminary data.</text>
</comment>
<dbReference type="PANTHER" id="PTHR11406">
    <property type="entry name" value="PHOSPHOGLYCERATE KINASE"/>
    <property type="match status" value="1"/>
</dbReference>
<dbReference type="Gene3D" id="3.40.50.1260">
    <property type="entry name" value="Phosphoglycerate kinase, N-terminal domain"/>
    <property type="match status" value="2"/>
</dbReference>
<dbReference type="GO" id="GO:0006094">
    <property type="term" value="P:gluconeogenesis"/>
    <property type="evidence" value="ECO:0007669"/>
    <property type="project" value="TreeGrafter"/>
</dbReference>
<evidence type="ECO:0000256" key="8">
    <source>
        <dbReference type="ARBA" id="ARBA00022840"/>
    </source>
</evidence>
<accession>A0A0W8E5E6</accession>
<name>A0A0W8E5E6_9ZZZZ</name>
<evidence type="ECO:0000313" key="9">
    <source>
        <dbReference type="EMBL" id="KUG03839.1"/>
    </source>
</evidence>
<dbReference type="GO" id="GO:0043531">
    <property type="term" value="F:ADP binding"/>
    <property type="evidence" value="ECO:0007669"/>
    <property type="project" value="TreeGrafter"/>
</dbReference>
<evidence type="ECO:0000256" key="5">
    <source>
        <dbReference type="ARBA" id="ARBA00022679"/>
    </source>
</evidence>
<keyword evidence="5 9" id="KW-0808">Transferase</keyword>
<dbReference type="InterPro" id="IPR015911">
    <property type="entry name" value="Phosphoglycerate_kinase_CS"/>
</dbReference>
<evidence type="ECO:0000256" key="6">
    <source>
        <dbReference type="ARBA" id="ARBA00022741"/>
    </source>
</evidence>
<dbReference type="AlphaFoldDB" id="A0A0W8E5E6"/>
<dbReference type="GO" id="GO:0006096">
    <property type="term" value="P:glycolytic process"/>
    <property type="evidence" value="ECO:0007669"/>
    <property type="project" value="InterPro"/>
</dbReference>
<evidence type="ECO:0000256" key="1">
    <source>
        <dbReference type="ARBA" id="ARBA00000642"/>
    </source>
</evidence>
<dbReference type="FunFam" id="3.40.50.1260:FF:000003">
    <property type="entry name" value="Phosphoglycerate kinase"/>
    <property type="match status" value="1"/>
</dbReference>
<keyword evidence="6" id="KW-0547">Nucleotide-binding</keyword>
<keyword evidence="8" id="KW-0067">ATP-binding</keyword>
<dbReference type="InterPro" id="IPR001576">
    <property type="entry name" value="Phosphoglycerate_kinase"/>
</dbReference>
<evidence type="ECO:0000256" key="3">
    <source>
        <dbReference type="ARBA" id="ARBA00011245"/>
    </source>
</evidence>
<dbReference type="EMBL" id="LNQE01001866">
    <property type="protein sequence ID" value="KUG03839.1"/>
    <property type="molecule type" value="Genomic_DNA"/>
</dbReference>
<comment type="similarity">
    <text evidence="2">Belongs to the phosphoglycerate kinase family.</text>
</comment>
<protein>
    <recommendedName>
        <fullName evidence="4">phosphoglycerate kinase</fullName>
        <ecNumber evidence="4">2.7.2.3</ecNumber>
    </recommendedName>
</protein>
<sequence>MRSLRDLEIKGKRVLMRVDFNVPTDKENNILNDAKITAALPTIQYVLQQGGRLILMSHLGRPQGKRNGKYSLDKVAEHLASLLNMPVIMADDCLGEEVQEKAQKLQDGQVLLLQNVRYYEGEEKNDSEFSRQLASLGDVFVNDAFGTAHRAHSSTTGIADYLPAYAGFLMENEVAMLRKALQDGMKPRMAILGGAKVADKLGLIHNLLDKMDTILIGGGMANTFLKAQGKPIGKSICEDGLLEEARKLMQDAQIKGVRLVLPQDVVVADEISAQAAAEIVTVDEVSENKMILDIGPKTIENFKNLIKEAQTVVWNGPLGVFEYEQFANGTMAITRALADSPATTVIGGGDTSVIVHDLGLEAGITHISTGGGATLEFLEGIALPGVAVCEN</sequence>
<evidence type="ECO:0000256" key="7">
    <source>
        <dbReference type="ARBA" id="ARBA00022777"/>
    </source>
</evidence>
<gene>
    <name evidence="9" type="ORF">ASZ90_018736</name>
</gene>
<dbReference type="HAMAP" id="MF_00145">
    <property type="entry name" value="Phosphoglyc_kinase"/>
    <property type="match status" value="1"/>
</dbReference>
<comment type="subunit">
    <text evidence="3">Monomer.</text>
</comment>
<dbReference type="GO" id="GO:0005524">
    <property type="term" value="F:ATP binding"/>
    <property type="evidence" value="ECO:0007669"/>
    <property type="project" value="UniProtKB-KW"/>
</dbReference>
<dbReference type="InterPro" id="IPR015824">
    <property type="entry name" value="Phosphoglycerate_kinase_N"/>
</dbReference>
<dbReference type="PIRSF" id="PIRSF000724">
    <property type="entry name" value="Pgk"/>
    <property type="match status" value="1"/>
</dbReference>
<dbReference type="EC" id="2.7.2.3" evidence="4"/>
<dbReference type="Pfam" id="PF00162">
    <property type="entry name" value="PGK"/>
    <property type="match status" value="1"/>
</dbReference>
<dbReference type="PROSITE" id="PS00111">
    <property type="entry name" value="PGLYCERATE_KINASE"/>
    <property type="match status" value="1"/>
</dbReference>
<dbReference type="CDD" id="cd00318">
    <property type="entry name" value="Phosphoglycerate_kinase"/>
    <property type="match status" value="1"/>
</dbReference>
<organism evidence="9">
    <name type="scientific">hydrocarbon metagenome</name>
    <dbReference type="NCBI Taxonomy" id="938273"/>
    <lineage>
        <taxon>unclassified sequences</taxon>
        <taxon>metagenomes</taxon>
        <taxon>ecological metagenomes</taxon>
    </lineage>
</organism>
<dbReference type="GO" id="GO:0004618">
    <property type="term" value="F:phosphoglycerate kinase activity"/>
    <property type="evidence" value="ECO:0007669"/>
    <property type="project" value="UniProtKB-EC"/>
</dbReference>